<keyword evidence="5" id="KW-1185">Reference proteome</keyword>
<dbReference type="InterPro" id="IPR050194">
    <property type="entry name" value="Glycosyltransferase_grp1"/>
</dbReference>
<dbReference type="SUPFAM" id="SSF53756">
    <property type="entry name" value="UDP-Glycosyltransferase/glycogen phosphorylase"/>
    <property type="match status" value="1"/>
</dbReference>
<evidence type="ECO:0000256" key="1">
    <source>
        <dbReference type="ARBA" id="ARBA00022676"/>
    </source>
</evidence>
<comment type="caution">
    <text evidence="4">The sequence shown here is derived from an EMBL/GenBank/DDBJ whole genome shotgun (WGS) entry which is preliminary data.</text>
</comment>
<name>A0ABP0JTA9_9DINO</name>
<proteinExistence type="predicted"/>
<feature type="compositionally biased region" description="Basic and acidic residues" evidence="2">
    <location>
        <begin position="88"/>
        <end position="99"/>
    </location>
</feature>
<dbReference type="GO" id="GO:0016757">
    <property type="term" value="F:glycosyltransferase activity"/>
    <property type="evidence" value="ECO:0007669"/>
    <property type="project" value="UniProtKB-KW"/>
</dbReference>
<organism evidence="4 5">
    <name type="scientific">Durusdinium trenchii</name>
    <dbReference type="NCBI Taxonomy" id="1381693"/>
    <lineage>
        <taxon>Eukaryota</taxon>
        <taxon>Sar</taxon>
        <taxon>Alveolata</taxon>
        <taxon>Dinophyceae</taxon>
        <taxon>Suessiales</taxon>
        <taxon>Symbiodiniaceae</taxon>
        <taxon>Durusdinium</taxon>
    </lineage>
</organism>
<evidence type="ECO:0000313" key="4">
    <source>
        <dbReference type="EMBL" id="CAK9017388.1"/>
    </source>
</evidence>
<dbReference type="PANTHER" id="PTHR45947:SF3">
    <property type="entry name" value="SULFOQUINOVOSYL TRANSFERASE SQD2"/>
    <property type="match status" value="1"/>
</dbReference>
<feature type="compositionally biased region" description="Basic residues" evidence="2">
    <location>
        <begin position="100"/>
        <end position="109"/>
    </location>
</feature>
<protein>
    <submittedName>
        <fullName evidence="4">D-inositol 3-phosphate glycosyltransferase (N-acetylglucosamine-inositol-phosphate N-acetylglucosaminyltransferase) (GlcNAc-Ins-P N-acetylglucosaminyltransferase)</fullName>
    </submittedName>
</protein>
<dbReference type="Pfam" id="PF00534">
    <property type="entry name" value="Glycos_transf_1"/>
    <property type="match status" value="1"/>
</dbReference>
<dbReference type="Proteomes" id="UP001642464">
    <property type="component" value="Unassembled WGS sequence"/>
</dbReference>
<accession>A0ABP0JTA9</accession>
<sequence length="587" mass="65502">MAEVSSNPGIFLGSVAGWRGLRLRRWRCSPPCRPADTLVGTVGALLRRCQWHAPLAARRSLAQRLARAACAGWSGTPARVFNRVEPAGLREGKGKEQSRRTSRLTKKRRTCEETTEMGPKQSSEHKFAAQAEGKPLLVYQLGTNNWQREGEYAPGSGILHEAHHDGYQALEGVTCYSMYPSEKQTPHEDPYVEVFKLDHPIPICESASPVSSYRWHSMSEDEFAAYQARLEEAVYKQMEAAEEREGTHFSVAIAHHTFLNPLVLRNVLRRRKEAGKPRTALVDFVHGTALKMYVHEKEGKEPEEFPMRFLPMMEKAKVFDFTDDCGVQLCYAISNQQIEAFLEIFPGYPKDRVVISPNGINQAVFHEQEGESVSKTLSEFATSHYEGSPRELAQIDGSKYDHVVVMVSKFAAWKRVPALLRAAKSYEKAFEGKVATVIVGTGPLDAQKELQDLAFDELGLEHTYFLGPKPQPVLARLYTIASVGVFPSYKEPFGMVFVECMACGTPVIGANSGGPKDFVDDSVGMLVPETDDIEELARSVDQAVQAAIKDDWKSKRAAACKKLVDERYSVKKQVSELLEGTRKTLKI</sequence>
<evidence type="ECO:0000259" key="3">
    <source>
        <dbReference type="Pfam" id="PF00534"/>
    </source>
</evidence>
<dbReference type="Gene3D" id="3.40.50.2000">
    <property type="entry name" value="Glycogen Phosphorylase B"/>
    <property type="match status" value="2"/>
</dbReference>
<gene>
    <name evidence="4" type="ORF">SCF082_LOCUS13621</name>
</gene>
<feature type="region of interest" description="Disordered" evidence="2">
    <location>
        <begin position="85"/>
        <end position="125"/>
    </location>
</feature>
<dbReference type="CDD" id="cd03801">
    <property type="entry name" value="GT4_PimA-like"/>
    <property type="match status" value="1"/>
</dbReference>
<keyword evidence="1 4" id="KW-0328">Glycosyltransferase</keyword>
<evidence type="ECO:0000256" key="2">
    <source>
        <dbReference type="SAM" id="MobiDB-lite"/>
    </source>
</evidence>
<reference evidence="4 5" key="1">
    <citation type="submission" date="2024-02" db="EMBL/GenBank/DDBJ databases">
        <authorList>
            <person name="Chen Y."/>
            <person name="Shah S."/>
            <person name="Dougan E. K."/>
            <person name="Thang M."/>
            <person name="Chan C."/>
        </authorList>
    </citation>
    <scope>NUCLEOTIDE SEQUENCE [LARGE SCALE GENOMIC DNA]</scope>
</reference>
<dbReference type="EMBL" id="CAXAMM010008451">
    <property type="protein sequence ID" value="CAK9017388.1"/>
    <property type="molecule type" value="Genomic_DNA"/>
</dbReference>
<dbReference type="PANTHER" id="PTHR45947">
    <property type="entry name" value="SULFOQUINOVOSYL TRANSFERASE SQD2"/>
    <property type="match status" value="1"/>
</dbReference>
<feature type="domain" description="Glycosyl transferase family 1" evidence="3">
    <location>
        <begin position="401"/>
        <end position="546"/>
    </location>
</feature>
<evidence type="ECO:0000313" key="5">
    <source>
        <dbReference type="Proteomes" id="UP001642464"/>
    </source>
</evidence>
<dbReference type="InterPro" id="IPR001296">
    <property type="entry name" value="Glyco_trans_1"/>
</dbReference>
<keyword evidence="1 4" id="KW-0808">Transferase</keyword>